<protein>
    <submittedName>
        <fullName evidence="2">Formamidopyrimidine-DNA glycosylase</fullName>
        <ecNumber evidence="2">3.2.2.23</ecNumber>
    </submittedName>
</protein>
<feature type="non-terminal residue" evidence="2">
    <location>
        <position position="271"/>
    </location>
</feature>
<dbReference type="GO" id="GO:0008534">
    <property type="term" value="F:oxidized purine nucleobase lesion DNA N-glycosylase activity"/>
    <property type="evidence" value="ECO:0007669"/>
    <property type="project" value="UniProtKB-EC"/>
</dbReference>
<dbReference type="EC" id="3.2.2.23" evidence="2"/>
<sequence length="271" mass="28794">AGASRSRDNGAGPTPGAGGAAHRGNRGAAGRPSPRVPGRPAPADDRRAGDGDQASGEVRADRHGPGRHDGVPSRHVRAYADRPGDARDPRPPRDRDGGRAARRDERRAAVRVGGPPAHAGGRRMAADRGARAGAAWAGVRRRGPPRADRGPRRADQGDADGSADRRGAGQHLRMRGAQHRGHLARARGWADFTGAAGAAGRCGPRRSRKGDRRGWIDLAGFPRAGWVARRLPRATPGVRARRRVVPVRWRDRAAARGERALDLFVRSMPAL</sequence>
<gene>
    <name evidence="2" type="ORF">AVDCRST_MAG91-254</name>
</gene>
<evidence type="ECO:0000313" key="2">
    <source>
        <dbReference type="EMBL" id="CAA9485540.1"/>
    </source>
</evidence>
<dbReference type="EMBL" id="CADCVX010000063">
    <property type="protein sequence ID" value="CAA9485540.1"/>
    <property type="molecule type" value="Genomic_DNA"/>
</dbReference>
<reference evidence="2" key="1">
    <citation type="submission" date="2020-02" db="EMBL/GenBank/DDBJ databases">
        <authorList>
            <person name="Meier V. D."/>
        </authorList>
    </citation>
    <scope>NUCLEOTIDE SEQUENCE</scope>
    <source>
        <strain evidence="2">AVDCRST_MAG91</strain>
    </source>
</reference>
<keyword evidence="2" id="KW-0326">Glycosidase</keyword>
<accession>A0A6J4RYT8</accession>
<keyword evidence="2" id="KW-0378">Hydrolase</keyword>
<feature type="region of interest" description="Disordered" evidence="1">
    <location>
        <begin position="1"/>
        <end position="176"/>
    </location>
</feature>
<feature type="compositionally biased region" description="Basic and acidic residues" evidence="1">
    <location>
        <begin position="58"/>
        <end position="108"/>
    </location>
</feature>
<organism evidence="2">
    <name type="scientific">uncultured Sphingomonadaceae bacterium</name>
    <dbReference type="NCBI Taxonomy" id="169976"/>
    <lineage>
        <taxon>Bacteria</taxon>
        <taxon>Pseudomonadati</taxon>
        <taxon>Pseudomonadota</taxon>
        <taxon>Alphaproteobacteria</taxon>
        <taxon>Sphingomonadales</taxon>
        <taxon>Sphingomonadaceae</taxon>
        <taxon>environmental samples</taxon>
    </lineage>
</organism>
<feature type="non-terminal residue" evidence="2">
    <location>
        <position position="1"/>
    </location>
</feature>
<evidence type="ECO:0000256" key="1">
    <source>
        <dbReference type="SAM" id="MobiDB-lite"/>
    </source>
</evidence>
<name>A0A6J4RYT8_9SPHN</name>
<feature type="compositionally biased region" description="Basic and acidic residues" evidence="1">
    <location>
        <begin position="145"/>
        <end position="167"/>
    </location>
</feature>
<proteinExistence type="predicted"/>
<dbReference type="AlphaFoldDB" id="A0A6J4RYT8"/>
<feature type="compositionally biased region" description="Low complexity" evidence="1">
    <location>
        <begin position="22"/>
        <end position="31"/>
    </location>
</feature>